<reference evidence="4" key="1">
    <citation type="submission" date="2023-07" db="EMBL/GenBank/DDBJ databases">
        <authorList>
            <person name="Stuckert A."/>
        </authorList>
    </citation>
    <scope>NUCLEOTIDE SEQUENCE</scope>
</reference>
<evidence type="ECO:0000256" key="1">
    <source>
        <dbReference type="ARBA" id="ARBA00023180"/>
    </source>
</evidence>
<dbReference type="InterPro" id="IPR028994">
    <property type="entry name" value="Integrin_alpha_N"/>
</dbReference>
<protein>
    <submittedName>
        <fullName evidence="4">Uncharacterized protein</fullName>
    </submittedName>
</protein>
<dbReference type="InterPro" id="IPR000413">
    <property type="entry name" value="Integrin_alpha"/>
</dbReference>
<name>A0ABN9MCC4_9NEOB</name>
<gene>
    <name evidence="4" type="ORF">RIMI_LOCUS19194943</name>
</gene>
<dbReference type="PANTHER" id="PTHR23220:SF5">
    <property type="entry name" value="INTEGRIN ALPHA-8"/>
    <property type="match status" value="1"/>
</dbReference>
<comment type="similarity">
    <text evidence="3">Belongs to the integrin alpha chain family.</text>
</comment>
<dbReference type="PROSITE" id="PS51470">
    <property type="entry name" value="FG_GAP"/>
    <property type="match status" value="2"/>
</dbReference>
<keyword evidence="3" id="KW-0401">Integrin</keyword>
<organism evidence="4 5">
    <name type="scientific">Ranitomeya imitator</name>
    <name type="common">mimic poison frog</name>
    <dbReference type="NCBI Taxonomy" id="111125"/>
    <lineage>
        <taxon>Eukaryota</taxon>
        <taxon>Metazoa</taxon>
        <taxon>Chordata</taxon>
        <taxon>Craniata</taxon>
        <taxon>Vertebrata</taxon>
        <taxon>Euteleostomi</taxon>
        <taxon>Amphibia</taxon>
        <taxon>Batrachia</taxon>
        <taxon>Anura</taxon>
        <taxon>Neobatrachia</taxon>
        <taxon>Hyloidea</taxon>
        <taxon>Dendrobatidae</taxon>
        <taxon>Dendrobatinae</taxon>
        <taxon>Ranitomeya</taxon>
    </lineage>
</organism>
<keyword evidence="3" id="KW-0130">Cell adhesion</keyword>
<accession>A0ABN9MCC4</accession>
<comment type="subcellular location">
    <subcellularLocation>
        <location evidence="3">Membrane</location>
        <topology evidence="3">Single-pass type I membrane protein</topology>
    </subcellularLocation>
</comment>
<dbReference type="SUPFAM" id="SSF69318">
    <property type="entry name" value="Integrin alpha N-terminal domain"/>
    <property type="match status" value="2"/>
</dbReference>
<evidence type="ECO:0000313" key="4">
    <source>
        <dbReference type="EMBL" id="CAJ0964415.1"/>
    </source>
</evidence>
<dbReference type="PRINTS" id="PR01185">
    <property type="entry name" value="INTEGRINA"/>
</dbReference>
<feature type="repeat" description="FG-GAP" evidence="2">
    <location>
        <begin position="7"/>
        <end position="68"/>
    </location>
</feature>
<feature type="non-terminal residue" evidence="4">
    <location>
        <position position="1"/>
    </location>
</feature>
<comment type="caution">
    <text evidence="4">The sequence shown here is derived from an EMBL/GenBank/DDBJ whole genome shotgun (WGS) entry which is preliminary data.</text>
</comment>
<evidence type="ECO:0000256" key="2">
    <source>
        <dbReference type="PROSITE-ProRule" id="PRU00803"/>
    </source>
</evidence>
<keyword evidence="5" id="KW-1185">Reference proteome</keyword>
<evidence type="ECO:0000256" key="3">
    <source>
        <dbReference type="RuleBase" id="RU003762"/>
    </source>
</evidence>
<dbReference type="InterPro" id="IPR013519">
    <property type="entry name" value="Int_alpha_beta-p"/>
</dbReference>
<dbReference type="Gene3D" id="2.130.10.130">
    <property type="entry name" value="Integrin alpha, N-terminal"/>
    <property type="match status" value="1"/>
</dbReference>
<keyword evidence="1" id="KW-0325">Glycoprotein</keyword>
<proteinExistence type="inferred from homology"/>
<sequence>NRQARINGSKQTLEFKSQQWFGATVRSHKEKVVACAPLYHWRSVKEASERDPVGTCYVAVQNFSTYAEYSPCRNQNADPAGQGYCQAGFSLDFYKQTLLHRRYESRFQHQWGGQSLLERCLLHGTRTAHGQRPCANGDLAVGGPGSFYWQGQVFSTNVVEIFKGYSFRSIIRNLAGEKKTKVGDSAYDYSYRGYSVAVGEFTGDSEQELVAGIPRGEQNFGYKYAKEHLNKPDAFWKQFLWTDEVKIKLFGHNNKRLMDHHLFFQVTIIDSTEMTYIHNFTGDQMASYFGYTVAVSDVNSDGYVNTILQCLGRS</sequence>
<dbReference type="EMBL" id="CAUEEQ010060644">
    <property type="protein sequence ID" value="CAJ0964415.1"/>
    <property type="molecule type" value="Genomic_DNA"/>
</dbReference>
<dbReference type="Proteomes" id="UP001176940">
    <property type="component" value="Unassembled WGS sequence"/>
</dbReference>
<feature type="repeat" description="FG-GAP" evidence="2">
    <location>
        <begin position="275"/>
        <end position="314"/>
    </location>
</feature>
<keyword evidence="3" id="KW-0675">Receptor</keyword>
<evidence type="ECO:0000313" key="5">
    <source>
        <dbReference type="Proteomes" id="UP001176940"/>
    </source>
</evidence>
<dbReference type="PANTHER" id="PTHR23220">
    <property type="entry name" value="INTEGRIN ALPHA"/>
    <property type="match status" value="1"/>
</dbReference>